<sequence>MPRVPEYNQRQIALAPANTPYQTMKPTAEAFGSDVGRAMTDLGKSLGSVADSLGEAAKYLRQQDQAKNETAAVDLFNQFTAAQGKIADSYQTLPGKLAVDGYTATEKQLSVLKRDYLSRAANSEQAELLSKAMEAGSATVLGQMQRYRDQQQGVYEDDVSTTRIDQSIQGIGRFYNDSREYAKGLYLAQAESLDQLRRHQAGPEEIKAALAQVASRAMRARVEGAMAQRDSGAARNLFSLYEANLLPDDRAATSARLDHLEFNNRVEDETARILQASPLRLGSEQHGKTATEPSPPDAEARLAMAEKIADPQLRLAVSDRIASQTIRDQQTYLTQQRHLKGQAKDIIDRGGSVTDIPYQMLIGIDAKGKAALSAYAKAGGRITTDPVVYYGLKNLALDDPQAFLDVDLNDHLGEIEAKDLATLDQLQQSLRSGNHDPQLDLERVYKDNIDRTLRGLDLSATDIAKLYHEVDRDLAGYQAATGRKATPAEQQKIADQAVIDMKLDRRSFAMTRYGGVISTTGRTATANDNSLMIRTADHVPPSQSSPPSKEGPATTEPAQQAVPTNVAPPKEKVSKSKNTAQADGPKADQAIRALEKYKAAQWPVGEYRTLTKRDAASGQGAGGFGRGRNGGVKGHWGIDIEAPVGSPVYAVSDGKVVLVDYNKSFGYQIVIEHAGGFYTQYAHLDYPFIVKGGLPHRRNKDLVKVGQVVKAGDQIAEIGRSGNAIKVKYSHLHFEVRYGSATPHLNGGTVVDPLLFLN</sequence>
<dbReference type="RefSeq" id="WP_320509971.1">
    <property type="nucleotide sequence ID" value="NZ_JAXCLW010000006.1"/>
</dbReference>
<dbReference type="Proteomes" id="UP001279642">
    <property type="component" value="Unassembled WGS sequence"/>
</dbReference>
<dbReference type="GO" id="GO:0016787">
    <property type="term" value="F:hydrolase activity"/>
    <property type="evidence" value="ECO:0007669"/>
    <property type="project" value="UniProtKB-KW"/>
</dbReference>
<dbReference type="EMBL" id="JAXCLW010000006">
    <property type="protein sequence ID" value="MDY0884898.1"/>
    <property type="molecule type" value="Genomic_DNA"/>
</dbReference>
<evidence type="ECO:0000313" key="5">
    <source>
        <dbReference type="Proteomes" id="UP001279642"/>
    </source>
</evidence>
<evidence type="ECO:0000259" key="3">
    <source>
        <dbReference type="Pfam" id="PF01551"/>
    </source>
</evidence>
<keyword evidence="4" id="KW-0378">Hydrolase</keyword>
<proteinExistence type="predicted"/>
<dbReference type="InterPro" id="IPR050570">
    <property type="entry name" value="Cell_wall_metabolism_enzyme"/>
</dbReference>
<feature type="domain" description="M23ase beta-sheet core" evidence="3">
    <location>
        <begin position="634"/>
        <end position="739"/>
    </location>
</feature>
<keyword evidence="5" id="KW-1185">Reference proteome</keyword>
<dbReference type="EC" id="3.4.-.-" evidence="4"/>
<evidence type="ECO:0000256" key="1">
    <source>
        <dbReference type="ARBA" id="ARBA00022729"/>
    </source>
</evidence>
<feature type="region of interest" description="Disordered" evidence="2">
    <location>
        <begin position="536"/>
        <end position="586"/>
    </location>
</feature>
<accession>A0ABU5EHI2</accession>
<dbReference type="CDD" id="cd12797">
    <property type="entry name" value="M23_peptidase"/>
    <property type="match status" value="1"/>
</dbReference>
<dbReference type="PANTHER" id="PTHR21666">
    <property type="entry name" value="PEPTIDASE-RELATED"/>
    <property type="match status" value="1"/>
</dbReference>
<comment type="caution">
    <text evidence="4">The sequence shown here is derived from an EMBL/GenBank/DDBJ whole genome shotgun (WGS) entry which is preliminary data.</text>
</comment>
<evidence type="ECO:0000313" key="4">
    <source>
        <dbReference type="EMBL" id="MDY0884898.1"/>
    </source>
</evidence>
<name>A0ABU5EHI2_9PROT</name>
<dbReference type="PANTHER" id="PTHR21666:SF289">
    <property type="entry name" value="L-ALA--D-GLU ENDOPEPTIDASE"/>
    <property type="match status" value="1"/>
</dbReference>
<dbReference type="SUPFAM" id="SSF51261">
    <property type="entry name" value="Duplicated hybrid motif"/>
    <property type="match status" value="1"/>
</dbReference>
<keyword evidence="1" id="KW-0732">Signal</keyword>
<dbReference type="InterPro" id="IPR016047">
    <property type="entry name" value="M23ase_b-sheet_dom"/>
</dbReference>
<reference evidence="4 5" key="1">
    <citation type="journal article" date="2016" name="Antonie Van Leeuwenhoek">
        <title>Dongia soli sp. nov., isolated from soil from Dokdo, Korea.</title>
        <authorList>
            <person name="Kim D.U."/>
            <person name="Lee H."/>
            <person name="Kim H."/>
            <person name="Kim S.G."/>
            <person name="Ka J.O."/>
        </authorList>
    </citation>
    <scope>NUCLEOTIDE SEQUENCE [LARGE SCALE GENOMIC DNA]</scope>
    <source>
        <strain evidence="4 5">D78</strain>
    </source>
</reference>
<dbReference type="Pfam" id="PF01551">
    <property type="entry name" value="Peptidase_M23"/>
    <property type="match status" value="1"/>
</dbReference>
<gene>
    <name evidence="4" type="ORF">SMD27_18785</name>
</gene>
<dbReference type="InterPro" id="IPR011055">
    <property type="entry name" value="Dup_hybrid_motif"/>
</dbReference>
<protein>
    <submittedName>
        <fullName evidence="4">M23 family metallopeptidase</fullName>
        <ecNumber evidence="4">3.4.-.-</ecNumber>
    </submittedName>
</protein>
<evidence type="ECO:0000256" key="2">
    <source>
        <dbReference type="SAM" id="MobiDB-lite"/>
    </source>
</evidence>
<organism evidence="4 5">
    <name type="scientific">Dongia soli</name>
    <dbReference type="NCBI Taxonomy" id="600628"/>
    <lineage>
        <taxon>Bacteria</taxon>
        <taxon>Pseudomonadati</taxon>
        <taxon>Pseudomonadota</taxon>
        <taxon>Alphaproteobacteria</taxon>
        <taxon>Rhodospirillales</taxon>
        <taxon>Dongiaceae</taxon>
        <taxon>Dongia</taxon>
    </lineage>
</organism>
<dbReference type="Gene3D" id="2.70.70.10">
    <property type="entry name" value="Glucose Permease (Domain IIA)"/>
    <property type="match status" value="1"/>
</dbReference>